<protein>
    <submittedName>
        <fullName evidence="3">NAD(P)-binding protein</fullName>
    </submittedName>
</protein>
<organism evidence="3 4">
    <name type="scientific">Amniculicola lignicola CBS 123094</name>
    <dbReference type="NCBI Taxonomy" id="1392246"/>
    <lineage>
        <taxon>Eukaryota</taxon>
        <taxon>Fungi</taxon>
        <taxon>Dikarya</taxon>
        <taxon>Ascomycota</taxon>
        <taxon>Pezizomycotina</taxon>
        <taxon>Dothideomycetes</taxon>
        <taxon>Pleosporomycetidae</taxon>
        <taxon>Pleosporales</taxon>
        <taxon>Amniculicolaceae</taxon>
        <taxon>Amniculicola</taxon>
    </lineage>
</organism>
<gene>
    <name evidence="3" type="ORF">P154DRAFT_554962</name>
</gene>
<reference evidence="3" key="1">
    <citation type="journal article" date="2020" name="Stud. Mycol.">
        <title>101 Dothideomycetes genomes: a test case for predicting lifestyles and emergence of pathogens.</title>
        <authorList>
            <person name="Haridas S."/>
            <person name="Albert R."/>
            <person name="Binder M."/>
            <person name="Bloem J."/>
            <person name="Labutti K."/>
            <person name="Salamov A."/>
            <person name="Andreopoulos B."/>
            <person name="Baker S."/>
            <person name="Barry K."/>
            <person name="Bills G."/>
            <person name="Bluhm B."/>
            <person name="Cannon C."/>
            <person name="Castanera R."/>
            <person name="Culley D."/>
            <person name="Daum C."/>
            <person name="Ezra D."/>
            <person name="Gonzalez J."/>
            <person name="Henrissat B."/>
            <person name="Kuo A."/>
            <person name="Liang C."/>
            <person name="Lipzen A."/>
            <person name="Lutzoni F."/>
            <person name="Magnuson J."/>
            <person name="Mondo S."/>
            <person name="Nolan M."/>
            <person name="Ohm R."/>
            <person name="Pangilinan J."/>
            <person name="Park H.-J."/>
            <person name="Ramirez L."/>
            <person name="Alfaro M."/>
            <person name="Sun H."/>
            <person name="Tritt A."/>
            <person name="Yoshinaga Y."/>
            <person name="Zwiers L.-H."/>
            <person name="Turgeon B."/>
            <person name="Goodwin S."/>
            <person name="Spatafora J."/>
            <person name="Crous P."/>
            <person name="Grigoriev I."/>
        </authorList>
    </citation>
    <scope>NUCLEOTIDE SEQUENCE</scope>
    <source>
        <strain evidence="3">CBS 123094</strain>
    </source>
</reference>
<sequence>MSYAEAHVDPQGPGDARPTALQILKDNDLVGKLTDKVALVTGVSSGIGIETARALKAAGMHVFGAVRNLEKGKEALGSDLEPGKLELIHLDMNSLDSVRQCAKEFLSKSDKLNILVNNAGIMSTPEGRTADGIELQFGTNHVAHFLLFQLLKDTLLKSATPEFASRVVSLSSTGHRRGVGHIEIDNYNLEGIYTPEYGYAQAKLANIYFANELDRRYKAQNLRAFSLHPGGIWSGLQIHFPKEVIEQYKAMPAVTKHMKTAEQGAATTIWAAVGKDLEGKGGLYLEDCKVAEPVKEGYTPIGPGYETYAYHEVDEGRLWRLSNKLVGLEEDA</sequence>
<dbReference type="Pfam" id="PF00106">
    <property type="entry name" value="adh_short"/>
    <property type="match status" value="1"/>
</dbReference>
<proteinExistence type="inferred from homology"/>
<dbReference type="InterPro" id="IPR036291">
    <property type="entry name" value="NAD(P)-bd_dom_sf"/>
</dbReference>
<dbReference type="EMBL" id="ML977598">
    <property type="protein sequence ID" value="KAF1999167.1"/>
    <property type="molecule type" value="Genomic_DNA"/>
</dbReference>
<evidence type="ECO:0000256" key="1">
    <source>
        <dbReference type="ARBA" id="ARBA00006484"/>
    </source>
</evidence>
<dbReference type="OrthoDB" id="191139at2759"/>
<dbReference type="Gene3D" id="3.40.50.720">
    <property type="entry name" value="NAD(P)-binding Rossmann-like Domain"/>
    <property type="match status" value="1"/>
</dbReference>
<dbReference type="PANTHER" id="PTHR24320">
    <property type="entry name" value="RETINOL DEHYDROGENASE"/>
    <property type="match status" value="1"/>
</dbReference>
<dbReference type="GO" id="GO:0016491">
    <property type="term" value="F:oxidoreductase activity"/>
    <property type="evidence" value="ECO:0007669"/>
    <property type="project" value="UniProtKB-KW"/>
</dbReference>
<evidence type="ECO:0000313" key="4">
    <source>
        <dbReference type="Proteomes" id="UP000799779"/>
    </source>
</evidence>
<dbReference type="InterPro" id="IPR002347">
    <property type="entry name" value="SDR_fam"/>
</dbReference>
<evidence type="ECO:0000313" key="3">
    <source>
        <dbReference type="EMBL" id="KAF1999167.1"/>
    </source>
</evidence>
<dbReference type="PANTHER" id="PTHR24320:SF272">
    <property type="entry name" value="NAD(P)-BINDING ROSSMANN-FOLD SUPERFAMILY PROTEIN"/>
    <property type="match status" value="1"/>
</dbReference>
<keyword evidence="2" id="KW-0560">Oxidoreductase</keyword>
<keyword evidence="4" id="KW-1185">Reference proteome</keyword>
<dbReference type="SUPFAM" id="SSF51735">
    <property type="entry name" value="NAD(P)-binding Rossmann-fold domains"/>
    <property type="match status" value="1"/>
</dbReference>
<dbReference type="Proteomes" id="UP000799779">
    <property type="component" value="Unassembled WGS sequence"/>
</dbReference>
<name>A0A6A5WCK3_9PLEO</name>
<dbReference type="PRINTS" id="PR00081">
    <property type="entry name" value="GDHRDH"/>
</dbReference>
<dbReference type="AlphaFoldDB" id="A0A6A5WCK3"/>
<evidence type="ECO:0000256" key="2">
    <source>
        <dbReference type="ARBA" id="ARBA00023002"/>
    </source>
</evidence>
<accession>A0A6A5WCK3</accession>
<comment type="similarity">
    <text evidence="1">Belongs to the short-chain dehydrogenases/reductases (SDR) family.</text>
</comment>